<organism evidence="1">
    <name type="scientific">marine sediment metagenome</name>
    <dbReference type="NCBI Taxonomy" id="412755"/>
    <lineage>
        <taxon>unclassified sequences</taxon>
        <taxon>metagenomes</taxon>
        <taxon>ecological metagenomes</taxon>
    </lineage>
</organism>
<dbReference type="InterPro" id="IPR016195">
    <property type="entry name" value="Pol/histidinol_Pase-like"/>
</dbReference>
<evidence type="ECO:0008006" key="2">
    <source>
        <dbReference type="Google" id="ProtNLM"/>
    </source>
</evidence>
<evidence type="ECO:0000313" key="1">
    <source>
        <dbReference type="EMBL" id="GAG90333.1"/>
    </source>
</evidence>
<comment type="caution">
    <text evidence="1">The sequence shown here is derived from an EMBL/GenBank/DDBJ whole genome shotgun (WGS) entry which is preliminary data.</text>
</comment>
<dbReference type="EMBL" id="BART01028402">
    <property type="protein sequence ID" value="GAG90333.1"/>
    <property type="molecule type" value="Genomic_DNA"/>
</dbReference>
<dbReference type="AlphaFoldDB" id="X1C1K5"/>
<proteinExistence type="predicted"/>
<dbReference type="Gene3D" id="3.20.20.140">
    <property type="entry name" value="Metal-dependent hydrolases"/>
    <property type="match status" value="1"/>
</dbReference>
<dbReference type="PANTHER" id="PTHR40084:SF1">
    <property type="entry name" value="PHOSPHOTRANSFERASE"/>
    <property type="match status" value="1"/>
</dbReference>
<accession>X1C1K5</accession>
<gene>
    <name evidence="1" type="ORF">S01H4_50091</name>
</gene>
<protein>
    <recommendedName>
        <fullName evidence="2">DNA helicase UvrD</fullName>
    </recommendedName>
</protein>
<feature type="non-terminal residue" evidence="1">
    <location>
        <position position="1"/>
    </location>
</feature>
<sequence length="272" mass="30146">RATSRDMNIDNLTVAASKKGIDVLGTGDFTHPGWLAEVKSKTEDDSSGLYTAKNGKVKFILTGEISAIYSDKGRLRKIHLLVFAPTIATAEAINKKLGRIGKIWSDGRPIFGMSAKNLTQIILETDEQCLIVPAHAWTPWFSIFGANSGYDSLQDCFEDLTPNIYAIETGLSSDPAMNWRLSALDDIILISNSDAHSPAKLAREVNVFDLDEISYEAIADIIKGKDKKNFLYTIEFFPHEGKYHFDGHRNCGIVWSPAETNKNKGICSKCKR</sequence>
<dbReference type="PANTHER" id="PTHR40084">
    <property type="entry name" value="PHOSPHOHYDROLASE, PHP FAMILY"/>
    <property type="match status" value="1"/>
</dbReference>
<feature type="non-terminal residue" evidence="1">
    <location>
        <position position="272"/>
    </location>
</feature>
<dbReference type="SUPFAM" id="SSF89550">
    <property type="entry name" value="PHP domain-like"/>
    <property type="match status" value="1"/>
</dbReference>
<dbReference type="CDD" id="cd19067">
    <property type="entry name" value="PfuEndoQ-like"/>
    <property type="match status" value="1"/>
</dbReference>
<reference evidence="1" key="1">
    <citation type="journal article" date="2014" name="Front. Microbiol.">
        <title>High frequency of phylogenetically diverse reductive dehalogenase-homologous genes in deep subseafloor sedimentary metagenomes.</title>
        <authorList>
            <person name="Kawai M."/>
            <person name="Futagami T."/>
            <person name="Toyoda A."/>
            <person name="Takaki Y."/>
            <person name="Nishi S."/>
            <person name="Hori S."/>
            <person name="Arai W."/>
            <person name="Tsubouchi T."/>
            <person name="Morono Y."/>
            <person name="Uchiyama I."/>
            <person name="Ito T."/>
            <person name="Fujiyama A."/>
            <person name="Inagaki F."/>
            <person name="Takami H."/>
        </authorList>
    </citation>
    <scope>NUCLEOTIDE SEQUENCE</scope>
    <source>
        <strain evidence="1">Expedition CK06-06</strain>
    </source>
</reference>
<name>X1C1K5_9ZZZZ</name>